<dbReference type="OrthoDB" id="7822146at2759"/>
<sequence length="78" mass="8960">MSNILAAKLACQCGGKNSPMDSVIVPITEEIKCMQKVIKRVRHTQMVELIQRETEMYNAELKARNLSVWHDAAHRYCK</sequence>
<dbReference type="AlphaFoldDB" id="B4P933"/>
<dbReference type="OMA" id="QELRCMQ"/>
<dbReference type="KEGG" id="dya:Dyak_GE11605"/>
<keyword evidence="2" id="KW-1185">Reference proteome</keyword>
<dbReference type="EMBL" id="CM000158">
    <property type="protein sequence ID" value="EDW92273.1"/>
    <property type="molecule type" value="Genomic_DNA"/>
</dbReference>
<proteinExistence type="predicted"/>
<evidence type="ECO:0000313" key="1">
    <source>
        <dbReference type="EMBL" id="EDW92273.1"/>
    </source>
</evidence>
<dbReference type="PhylomeDB" id="B4P933"/>
<reference evidence="1 2" key="1">
    <citation type="journal article" date="2007" name="Nature">
        <title>Evolution of genes and genomes on the Drosophila phylogeny.</title>
        <authorList>
            <consortium name="Drosophila 12 Genomes Consortium"/>
            <person name="Clark A.G."/>
            <person name="Eisen M.B."/>
            <person name="Smith D.R."/>
            <person name="Bergman C.M."/>
            <person name="Oliver B."/>
            <person name="Markow T.A."/>
            <person name="Kaufman T.C."/>
            <person name="Kellis M."/>
            <person name="Gelbart W."/>
            <person name="Iyer V.N."/>
            <person name="Pollard D.A."/>
            <person name="Sackton T.B."/>
            <person name="Larracuente A.M."/>
            <person name="Singh N.D."/>
            <person name="Abad J.P."/>
            <person name="Abt D.N."/>
            <person name="Adryan B."/>
            <person name="Aguade M."/>
            <person name="Akashi H."/>
            <person name="Anderson W.W."/>
            <person name="Aquadro C.F."/>
            <person name="Ardell D.H."/>
            <person name="Arguello R."/>
            <person name="Artieri C.G."/>
            <person name="Barbash D.A."/>
            <person name="Barker D."/>
            <person name="Barsanti P."/>
            <person name="Batterham P."/>
            <person name="Batzoglou S."/>
            <person name="Begun D."/>
            <person name="Bhutkar A."/>
            <person name="Blanco E."/>
            <person name="Bosak S.A."/>
            <person name="Bradley R.K."/>
            <person name="Brand A.D."/>
            <person name="Brent M.R."/>
            <person name="Brooks A.N."/>
            <person name="Brown R.H."/>
            <person name="Butlin R.K."/>
            <person name="Caggese C."/>
            <person name="Calvi B.R."/>
            <person name="Bernardo de Carvalho A."/>
            <person name="Caspi A."/>
            <person name="Castrezana S."/>
            <person name="Celniker S.E."/>
            <person name="Chang J.L."/>
            <person name="Chapple C."/>
            <person name="Chatterji S."/>
            <person name="Chinwalla A."/>
            <person name="Civetta A."/>
            <person name="Clifton S.W."/>
            <person name="Comeron J.M."/>
            <person name="Costello J.C."/>
            <person name="Coyne J.A."/>
            <person name="Daub J."/>
            <person name="David R.G."/>
            <person name="Delcher A.L."/>
            <person name="Delehaunty K."/>
            <person name="Do C.B."/>
            <person name="Ebling H."/>
            <person name="Edwards K."/>
            <person name="Eickbush T."/>
            <person name="Evans J.D."/>
            <person name="Filipski A."/>
            <person name="Findeiss S."/>
            <person name="Freyhult E."/>
            <person name="Fulton L."/>
            <person name="Fulton R."/>
            <person name="Garcia A.C."/>
            <person name="Gardiner A."/>
            <person name="Garfield D.A."/>
            <person name="Garvin B.E."/>
            <person name="Gibson G."/>
            <person name="Gilbert D."/>
            <person name="Gnerre S."/>
            <person name="Godfrey J."/>
            <person name="Good R."/>
            <person name="Gotea V."/>
            <person name="Gravely B."/>
            <person name="Greenberg A.J."/>
            <person name="Griffiths-Jones S."/>
            <person name="Gross S."/>
            <person name="Guigo R."/>
            <person name="Gustafson E.A."/>
            <person name="Haerty W."/>
            <person name="Hahn M.W."/>
            <person name="Halligan D.L."/>
            <person name="Halpern A.L."/>
            <person name="Halter G.M."/>
            <person name="Han M.V."/>
            <person name="Heger A."/>
            <person name="Hillier L."/>
            <person name="Hinrichs A.S."/>
            <person name="Holmes I."/>
            <person name="Hoskins R.A."/>
            <person name="Hubisz M.J."/>
            <person name="Hultmark D."/>
            <person name="Huntley M.A."/>
            <person name="Jaffe D.B."/>
            <person name="Jagadeeshan S."/>
            <person name="Jeck W.R."/>
            <person name="Johnson J."/>
            <person name="Jones C.D."/>
            <person name="Jordan W.C."/>
            <person name="Karpen G.H."/>
            <person name="Kataoka E."/>
            <person name="Keightley P.D."/>
            <person name="Kheradpour P."/>
            <person name="Kirkness E.F."/>
            <person name="Koerich L.B."/>
            <person name="Kristiansen K."/>
            <person name="Kudrna D."/>
            <person name="Kulathinal R.J."/>
            <person name="Kumar S."/>
            <person name="Kwok R."/>
            <person name="Lander E."/>
            <person name="Langley C.H."/>
            <person name="Lapoint R."/>
            <person name="Lazzaro B.P."/>
            <person name="Lee S.J."/>
            <person name="Levesque L."/>
            <person name="Li R."/>
            <person name="Lin C.F."/>
            <person name="Lin M.F."/>
            <person name="Lindblad-Toh K."/>
            <person name="Llopart A."/>
            <person name="Long M."/>
            <person name="Low L."/>
            <person name="Lozovsky E."/>
            <person name="Lu J."/>
            <person name="Luo M."/>
            <person name="Machado C.A."/>
            <person name="Makalowski W."/>
            <person name="Marzo M."/>
            <person name="Matsuda M."/>
            <person name="Matzkin L."/>
            <person name="McAllister B."/>
            <person name="McBride C.S."/>
            <person name="McKernan B."/>
            <person name="McKernan K."/>
            <person name="Mendez-Lago M."/>
            <person name="Minx P."/>
            <person name="Mollenhauer M.U."/>
            <person name="Montooth K."/>
            <person name="Mount S.M."/>
            <person name="Mu X."/>
            <person name="Myers E."/>
            <person name="Negre B."/>
            <person name="Newfeld S."/>
            <person name="Nielsen R."/>
            <person name="Noor M.A."/>
            <person name="O'Grady P."/>
            <person name="Pachter L."/>
            <person name="Papaceit M."/>
            <person name="Parisi M.J."/>
            <person name="Parisi M."/>
            <person name="Parts L."/>
            <person name="Pedersen J.S."/>
            <person name="Pesole G."/>
            <person name="Phillippy A.M."/>
            <person name="Ponting C.P."/>
            <person name="Pop M."/>
            <person name="Porcelli D."/>
            <person name="Powell J.R."/>
            <person name="Prohaska S."/>
            <person name="Pruitt K."/>
            <person name="Puig M."/>
            <person name="Quesneville H."/>
            <person name="Ram K.R."/>
            <person name="Rand D."/>
            <person name="Rasmussen M.D."/>
            <person name="Reed L.K."/>
            <person name="Reenan R."/>
            <person name="Reily A."/>
            <person name="Remington K.A."/>
            <person name="Rieger T.T."/>
            <person name="Ritchie M.G."/>
            <person name="Robin C."/>
            <person name="Rogers Y.H."/>
            <person name="Rohde C."/>
            <person name="Rozas J."/>
            <person name="Rubenfield M.J."/>
            <person name="Ruiz A."/>
            <person name="Russo S."/>
            <person name="Salzberg S.L."/>
            <person name="Sanchez-Gracia A."/>
            <person name="Saranga D.J."/>
            <person name="Sato H."/>
            <person name="Schaeffer S.W."/>
            <person name="Schatz M.C."/>
            <person name="Schlenke T."/>
            <person name="Schwartz R."/>
            <person name="Segarra C."/>
            <person name="Singh R.S."/>
            <person name="Sirot L."/>
            <person name="Sirota M."/>
            <person name="Sisneros N.B."/>
            <person name="Smith C.D."/>
            <person name="Smith T.F."/>
            <person name="Spieth J."/>
            <person name="Stage D.E."/>
            <person name="Stark A."/>
            <person name="Stephan W."/>
            <person name="Strausberg R.L."/>
            <person name="Strempel S."/>
            <person name="Sturgill D."/>
            <person name="Sutton G."/>
            <person name="Sutton G.G."/>
            <person name="Tao W."/>
            <person name="Teichmann S."/>
            <person name="Tobari Y.N."/>
            <person name="Tomimura Y."/>
            <person name="Tsolas J.M."/>
            <person name="Valente V.L."/>
            <person name="Venter E."/>
            <person name="Venter J.C."/>
            <person name="Vicario S."/>
            <person name="Vieira F.G."/>
            <person name="Vilella A.J."/>
            <person name="Villasante A."/>
            <person name="Walenz B."/>
            <person name="Wang J."/>
            <person name="Wasserman M."/>
            <person name="Watts T."/>
            <person name="Wilson D."/>
            <person name="Wilson R.K."/>
            <person name="Wing R.A."/>
            <person name="Wolfner M.F."/>
            <person name="Wong A."/>
            <person name="Wong G.K."/>
            <person name="Wu C.I."/>
            <person name="Wu G."/>
            <person name="Yamamoto D."/>
            <person name="Yang H.P."/>
            <person name="Yang S.P."/>
            <person name="Yorke J.A."/>
            <person name="Yoshida K."/>
            <person name="Zdobnov E."/>
            <person name="Zhang P."/>
            <person name="Zhang Y."/>
            <person name="Zimin A.V."/>
            <person name="Baldwin J."/>
            <person name="Abdouelleil A."/>
            <person name="Abdulkadir J."/>
            <person name="Abebe A."/>
            <person name="Abera B."/>
            <person name="Abreu J."/>
            <person name="Acer S.C."/>
            <person name="Aftuck L."/>
            <person name="Alexander A."/>
            <person name="An P."/>
            <person name="Anderson E."/>
            <person name="Anderson S."/>
            <person name="Arachi H."/>
            <person name="Azer M."/>
            <person name="Bachantsang P."/>
            <person name="Barry A."/>
            <person name="Bayul T."/>
            <person name="Berlin A."/>
            <person name="Bessette D."/>
            <person name="Bloom T."/>
            <person name="Blye J."/>
            <person name="Boguslavskiy L."/>
            <person name="Bonnet C."/>
            <person name="Boukhgalter B."/>
            <person name="Bourzgui I."/>
            <person name="Brown A."/>
            <person name="Cahill P."/>
            <person name="Channer S."/>
            <person name="Cheshatsang Y."/>
            <person name="Chuda L."/>
            <person name="Citroen M."/>
            <person name="Collymore A."/>
            <person name="Cooke P."/>
            <person name="Costello M."/>
            <person name="D'Aco K."/>
            <person name="Daza R."/>
            <person name="De Haan G."/>
            <person name="DeGray S."/>
            <person name="DeMaso C."/>
            <person name="Dhargay N."/>
            <person name="Dooley K."/>
            <person name="Dooley E."/>
            <person name="Doricent M."/>
            <person name="Dorje P."/>
            <person name="Dorjee K."/>
            <person name="Dupes A."/>
            <person name="Elong R."/>
            <person name="Falk J."/>
            <person name="Farina A."/>
            <person name="Faro S."/>
            <person name="Ferguson D."/>
            <person name="Fisher S."/>
            <person name="Foley C.D."/>
            <person name="Franke A."/>
            <person name="Friedrich D."/>
            <person name="Gadbois L."/>
            <person name="Gearin G."/>
            <person name="Gearin C.R."/>
            <person name="Giannoukos G."/>
            <person name="Goode T."/>
            <person name="Graham J."/>
            <person name="Grandbois E."/>
            <person name="Grewal S."/>
            <person name="Gyaltsen K."/>
            <person name="Hafez N."/>
            <person name="Hagos B."/>
            <person name="Hall J."/>
            <person name="Henson C."/>
            <person name="Hollinger A."/>
            <person name="Honan T."/>
            <person name="Huard M.D."/>
            <person name="Hughes L."/>
            <person name="Hurhula B."/>
            <person name="Husby M.E."/>
            <person name="Kamat A."/>
            <person name="Kanga B."/>
            <person name="Kashin S."/>
            <person name="Khazanovich D."/>
            <person name="Kisner P."/>
            <person name="Lance K."/>
            <person name="Lara M."/>
            <person name="Lee W."/>
            <person name="Lennon N."/>
            <person name="Letendre F."/>
            <person name="LeVine R."/>
            <person name="Lipovsky A."/>
            <person name="Liu X."/>
            <person name="Liu J."/>
            <person name="Liu S."/>
            <person name="Lokyitsang T."/>
            <person name="Lokyitsang Y."/>
            <person name="Lubonja R."/>
            <person name="Lui A."/>
            <person name="MacDonald P."/>
            <person name="Magnisalis V."/>
            <person name="Maru K."/>
            <person name="Matthews C."/>
            <person name="McCusker W."/>
            <person name="McDonough S."/>
            <person name="Mehta T."/>
            <person name="Meldrim J."/>
            <person name="Meneus L."/>
            <person name="Mihai O."/>
            <person name="Mihalev A."/>
            <person name="Mihova T."/>
            <person name="Mittelman R."/>
            <person name="Mlenga V."/>
            <person name="Montmayeur A."/>
            <person name="Mulrain L."/>
            <person name="Navidi A."/>
            <person name="Naylor J."/>
            <person name="Negash T."/>
            <person name="Nguyen T."/>
            <person name="Nguyen N."/>
            <person name="Nicol R."/>
            <person name="Norbu C."/>
            <person name="Norbu N."/>
            <person name="Novod N."/>
            <person name="O'Neill B."/>
            <person name="Osman S."/>
            <person name="Markiewicz E."/>
            <person name="Oyono O.L."/>
            <person name="Patti C."/>
            <person name="Phunkhang P."/>
            <person name="Pierre F."/>
            <person name="Priest M."/>
            <person name="Raghuraman S."/>
            <person name="Rege F."/>
            <person name="Reyes R."/>
            <person name="Rise C."/>
            <person name="Rogov P."/>
            <person name="Ross K."/>
            <person name="Ryan E."/>
            <person name="Settipalli S."/>
            <person name="Shea T."/>
            <person name="Sherpa N."/>
            <person name="Shi L."/>
            <person name="Shih D."/>
            <person name="Sparrow T."/>
            <person name="Spaulding J."/>
            <person name="Stalker J."/>
            <person name="Stange-Thomann N."/>
            <person name="Stavropoulos S."/>
            <person name="Stone C."/>
            <person name="Strader C."/>
            <person name="Tesfaye S."/>
            <person name="Thomson T."/>
            <person name="Thoulutsang Y."/>
            <person name="Thoulutsang D."/>
            <person name="Topham K."/>
            <person name="Topping I."/>
            <person name="Tsamla T."/>
            <person name="Vassiliev H."/>
            <person name="Vo A."/>
            <person name="Wangchuk T."/>
            <person name="Wangdi T."/>
            <person name="Weiand M."/>
            <person name="Wilkinson J."/>
            <person name="Wilson A."/>
            <person name="Yadav S."/>
            <person name="Young G."/>
            <person name="Yu Q."/>
            <person name="Zembek L."/>
            <person name="Zhong D."/>
            <person name="Zimmer A."/>
            <person name="Zwirko Z."/>
            <person name="Jaffe D.B."/>
            <person name="Alvarez P."/>
            <person name="Brockman W."/>
            <person name="Butler J."/>
            <person name="Chin C."/>
            <person name="Gnerre S."/>
            <person name="Grabherr M."/>
            <person name="Kleber M."/>
            <person name="Mauceli E."/>
            <person name="MacCallum I."/>
        </authorList>
    </citation>
    <scope>NUCLEOTIDE SEQUENCE [LARGE SCALE GENOMIC DNA]</scope>
    <source>
        <strain evidence="2">Tai18E2 / Tucson 14021-0261.01</strain>
    </source>
</reference>
<evidence type="ECO:0000313" key="2">
    <source>
        <dbReference type="Proteomes" id="UP000002282"/>
    </source>
</evidence>
<gene>
    <name evidence="1" type="primary">Dyak\GE11605</name>
    <name evidence="1" type="synonym">dyak_GLEANR_11922</name>
    <name evidence="1" type="synonym">GE11605</name>
    <name evidence="1" type="ORF">Dyak_GE11605</name>
</gene>
<dbReference type="Pfam" id="PF15104">
    <property type="entry name" value="CFAP141"/>
    <property type="match status" value="1"/>
</dbReference>
<name>B4P933_DROYA</name>
<reference evidence="1 2" key="2">
    <citation type="journal article" date="2007" name="PLoS Biol.">
        <title>Principles of genome evolution in the Drosophila melanogaster species group.</title>
        <authorList>
            <person name="Ranz J.M."/>
            <person name="Maurin D."/>
            <person name="Chan Y.S."/>
            <person name="von Grotthuss M."/>
            <person name="Hillier L.W."/>
            <person name="Roote J."/>
            <person name="Ashburner M."/>
            <person name="Bergman C.M."/>
        </authorList>
    </citation>
    <scope>NUCLEOTIDE SEQUENCE [LARGE SCALE GENOMIC DNA]</scope>
    <source>
        <strain evidence="2">Tai18E2 / Tucson 14021-0261.01</strain>
    </source>
</reference>
<dbReference type="InterPro" id="IPR029375">
    <property type="entry name" value="CFAP141"/>
</dbReference>
<accession>B4P933</accession>
<organism evidence="1 2">
    <name type="scientific">Drosophila yakuba</name>
    <name type="common">Fruit fly</name>
    <dbReference type="NCBI Taxonomy" id="7245"/>
    <lineage>
        <taxon>Eukaryota</taxon>
        <taxon>Metazoa</taxon>
        <taxon>Ecdysozoa</taxon>
        <taxon>Arthropoda</taxon>
        <taxon>Hexapoda</taxon>
        <taxon>Insecta</taxon>
        <taxon>Pterygota</taxon>
        <taxon>Neoptera</taxon>
        <taxon>Endopterygota</taxon>
        <taxon>Diptera</taxon>
        <taxon>Brachycera</taxon>
        <taxon>Muscomorpha</taxon>
        <taxon>Ephydroidea</taxon>
        <taxon>Drosophilidae</taxon>
        <taxon>Drosophila</taxon>
        <taxon>Sophophora</taxon>
    </lineage>
</organism>
<protein>
    <submittedName>
        <fullName evidence="1">Uncharacterized protein</fullName>
    </submittedName>
</protein>
<dbReference type="Proteomes" id="UP000002282">
    <property type="component" value="Chromosome 2R"/>
</dbReference>
<dbReference type="HOGENOM" id="CLU_2624590_0_0_1"/>